<feature type="transmembrane region" description="Helical" evidence="1">
    <location>
        <begin position="133"/>
        <end position="153"/>
    </location>
</feature>
<protein>
    <submittedName>
        <fullName evidence="2">Uncharacterized protein</fullName>
    </submittedName>
</protein>
<dbReference type="Proteomes" id="UP000654345">
    <property type="component" value="Unassembled WGS sequence"/>
</dbReference>
<feature type="transmembrane region" description="Helical" evidence="1">
    <location>
        <begin position="68"/>
        <end position="88"/>
    </location>
</feature>
<keyword evidence="1" id="KW-0812">Transmembrane</keyword>
<gene>
    <name evidence="2" type="ORF">KSB_12530</name>
</gene>
<name>A0ABQ3UJB1_9CHLR</name>
<keyword evidence="1" id="KW-0472">Membrane</keyword>
<evidence type="ECO:0000313" key="3">
    <source>
        <dbReference type="Proteomes" id="UP000654345"/>
    </source>
</evidence>
<evidence type="ECO:0000313" key="2">
    <source>
        <dbReference type="EMBL" id="GHO52778.1"/>
    </source>
</evidence>
<comment type="caution">
    <text evidence="2">The sequence shown here is derived from an EMBL/GenBank/DDBJ whole genome shotgun (WGS) entry which is preliminary data.</text>
</comment>
<organism evidence="2 3">
    <name type="scientific">Ktedonobacter robiniae</name>
    <dbReference type="NCBI Taxonomy" id="2778365"/>
    <lineage>
        <taxon>Bacteria</taxon>
        <taxon>Bacillati</taxon>
        <taxon>Chloroflexota</taxon>
        <taxon>Ktedonobacteria</taxon>
        <taxon>Ktedonobacterales</taxon>
        <taxon>Ktedonobacteraceae</taxon>
        <taxon>Ktedonobacter</taxon>
    </lineage>
</organism>
<accession>A0ABQ3UJB1</accession>
<proteinExistence type="predicted"/>
<evidence type="ECO:0000256" key="1">
    <source>
        <dbReference type="SAM" id="Phobius"/>
    </source>
</evidence>
<dbReference type="RefSeq" id="WP_201369648.1">
    <property type="nucleotide sequence ID" value="NZ_BNJG01000001.1"/>
</dbReference>
<dbReference type="EMBL" id="BNJG01000001">
    <property type="protein sequence ID" value="GHO52778.1"/>
    <property type="molecule type" value="Genomic_DNA"/>
</dbReference>
<reference evidence="2 3" key="1">
    <citation type="journal article" date="2021" name="Int. J. Syst. Evol. Microbiol.">
        <title>Reticulibacter mediterranei gen. nov., sp. nov., within the new family Reticulibacteraceae fam. nov., and Ktedonospora formicarum gen. nov., sp. nov., Ktedonobacter robiniae sp. nov., Dictyobacter formicarum sp. nov. and Dictyobacter arantiisoli sp. nov., belonging to the class Ktedonobacteria.</title>
        <authorList>
            <person name="Yabe S."/>
            <person name="Zheng Y."/>
            <person name="Wang C.M."/>
            <person name="Sakai Y."/>
            <person name="Abe K."/>
            <person name="Yokota A."/>
            <person name="Donadio S."/>
            <person name="Cavaletti L."/>
            <person name="Monciardini P."/>
        </authorList>
    </citation>
    <scope>NUCLEOTIDE SEQUENCE [LARGE SCALE GENOMIC DNA]</scope>
    <source>
        <strain evidence="2 3">SOSP1-30</strain>
    </source>
</reference>
<sequence length="160" mass="18240">MRPGSSEQRPPQIIRQKIPSSSSLPQAPLAHKPSRRERWLCYTSIFLCGWSFTALLEHLLWFSLTIPFSWVQLAVPLLLTSTAHLTLFPELAPPVGSLLWREQTRWLSILLLLALIILPSCLAFLPYEGLGMAWPWPWPLTILLLLGTGYILWKTLRTAT</sequence>
<feature type="transmembrane region" description="Helical" evidence="1">
    <location>
        <begin position="109"/>
        <end position="127"/>
    </location>
</feature>
<keyword evidence="1" id="KW-1133">Transmembrane helix</keyword>
<keyword evidence="3" id="KW-1185">Reference proteome</keyword>
<feature type="transmembrane region" description="Helical" evidence="1">
    <location>
        <begin position="39"/>
        <end position="62"/>
    </location>
</feature>